<proteinExistence type="predicted"/>
<evidence type="ECO:0000313" key="1">
    <source>
        <dbReference type="EMBL" id="OEJ87133.1"/>
    </source>
</evidence>
<dbReference type="InterPro" id="IPR046341">
    <property type="entry name" value="SET_dom_sf"/>
</dbReference>
<dbReference type="GO" id="GO:0032259">
    <property type="term" value="P:methylation"/>
    <property type="evidence" value="ECO:0007669"/>
    <property type="project" value="UniProtKB-KW"/>
</dbReference>
<evidence type="ECO:0000313" key="2">
    <source>
        <dbReference type="Proteomes" id="UP000095358"/>
    </source>
</evidence>
<dbReference type="Gene3D" id="3.90.1410.10">
    <property type="entry name" value="set domain protein methyltransferase, domain 1"/>
    <property type="match status" value="1"/>
</dbReference>
<dbReference type="VEuPathDB" id="FungiDB:AWRI3580_g3049"/>
<name>A0A1E5RKP4_HANUV</name>
<dbReference type="PANTHER" id="PTHR13271">
    <property type="entry name" value="UNCHARACTERIZED PUTATIVE METHYLTRANSFERASE"/>
    <property type="match status" value="1"/>
</dbReference>
<accession>A0A1E5RKP4</accession>
<organism evidence="1 2">
    <name type="scientific">Hanseniaspora uvarum</name>
    <name type="common">Yeast</name>
    <name type="synonym">Kloeckera apiculata</name>
    <dbReference type="NCBI Taxonomy" id="29833"/>
    <lineage>
        <taxon>Eukaryota</taxon>
        <taxon>Fungi</taxon>
        <taxon>Dikarya</taxon>
        <taxon>Ascomycota</taxon>
        <taxon>Saccharomycotina</taxon>
        <taxon>Saccharomycetes</taxon>
        <taxon>Saccharomycodales</taxon>
        <taxon>Saccharomycodaceae</taxon>
        <taxon>Hanseniaspora</taxon>
    </lineage>
</organism>
<dbReference type="InterPro" id="IPR050600">
    <property type="entry name" value="SETD3_SETD6_MTase"/>
</dbReference>
<gene>
    <name evidence="1" type="ORF">AWRI3580_g3049</name>
</gene>
<dbReference type="EMBL" id="LPNN01000005">
    <property type="protein sequence ID" value="OEJ87133.1"/>
    <property type="molecule type" value="Genomic_DNA"/>
</dbReference>
<dbReference type="SUPFAM" id="SSF82199">
    <property type="entry name" value="SET domain"/>
    <property type="match status" value="1"/>
</dbReference>
<keyword evidence="1" id="KW-0489">Methyltransferase</keyword>
<comment type="caution">
    <text evidence="1">The sequence shown here is derived from an EMBL/GenBank/DDBJ whole genome shotgun (WGS) entry which is preliminary data.</text>
</comment>
<sequence length="584" mass="69031">MAKGNNSKIIEKKQNQIKKLLEWAITNDCTIPDLYHFTYDEKKNSVYCKLSKNTSMNRMKLKISPLKIDEKLMLTNTKALLTLESHFEKVALEDLRATNTNALIKIFLCCFKNSLFEENKLMKFMSPYLNILPQDNISSTLFWSNEELDIVKNTDLYRKTNILINEIEAEYLKIKNTLKNVKFSFEDYKWAHYIILSRAFPSVVIEDSDDPNLKLKEGMLWPIVDLLNHSNKVKVQWKTVFDNGKKVQYIHEKLEEDDFNVDEEDEFEIFNNYGETKNTEDLIISYGFGIKDLEEDYLTITSRVANKEYVIMCEQIYGVNFSEYFEDEKNPGNYIVRFKLLPNTFPIYLIKFFAVACRLSSEDFISKRSILEGILHLNSTFTMMLPNYKNKLIASKPINQNIIELLKVYQYNSKKILQSALDTLQQYTNTLIDSKTNNDILSYKSELASDKKFQKILNHYLKCSQYKELKKNEESLFNISLLLFIIYCSKKDFSQVDEIEDNTEENTVFIKQNFNKIYKTYEFTDEDYMEYAPTFTPFIENPCEWLELKLEDFIIADIAVDRLTWEKQTNNEVFFIKQEKYVLN</sequence>
<dbReference type="OrthoDB" id="42889at2759"/>
<reference evidence="2" key="1">
    <citation type="journal article" date="2016" name="Genome Announc.">
        <title>Genome sequences of three species of Hanseniaspora isolated from spontaneous wine fermentations.</title>
        <authorList>
            <person name="Sternes P.R."/>
            <person name="Lee D."/>
            <person name="Kutyna D.R."/>
            <person name="Borneman A.R."/>
        </authorList>
    </citation>
    <scope>NUCLEOTIDE SEQUENCE [LARGE SCALE GENOMIC DNA]</scope>
    <source>
        <strain evidence="2">AWRI3580</strain>
    </source>
</reference>
<dbReference type="AlphaFoldDB" id="A0A1E5RKP4"/>
<keyword evidence="1" id="KW-0808">Transferase</keyword>
<dbReference type="GO" id="GO:0016279">
    <property type="term" value="F:protein-lysine N-methyltransferase activity"/>
    <property type="evidence" value="ECO:0007669"/>
    <property type="project" value="UniProtKB-ARBA"/>
</dbReference>
<dbReference type="Proteomes" id="UP000095358">
    <property type="component" value="Unassembled WGS sequence"/>
</dbReference>
<protein>
    <submittedName>
        <fullName evidence="1">Protein-lysine N-methyltransferase EFM1</fullName>
    </submittedName>
</protein>
<keyword evidence="2" id="KW-1185">Reference proteome</keyword>
<dbReference type="STRING" id="29833.A0A1E5RKP4"/>